<accession>A0AAV7PJN9</accession>
<dbReference type="AlphaFoldDB" id="A0AAV7PJN9"/>
<comment type="caution">
    <text evidence="1">The sequence shown here is derived from an EMBL/GenBank/DDBJ whole genome shotgun (WGS) entry which is preliminary data.</text>
</comment>
<name>A0AAV7PJN9_PLEWA</name>
<organism evidence="1 2">
    <name type="scientific">Pleurodeles waltl</name>
    <name type="common">Iberian ribbed newt</name>
    <dbReference type="NCBI Taxonomy" id="8319"/>
    <lineage>
        <taxon>Eukaryota</taxon>
        <taxon>Metazoa</taxon>
        <taxon>Chordata</taxon>
        <taxon>Craniata</taxon>
        <taxon>Vertebrata</taxon>
        <taxon>Euteleostomi</taxon>
        <taxon>Amphibia</taxon>
        <taxon>Batrachia</taxon>
        <taxon>Caudata</taxon>
        <taxon>Salamandroidea</taxon>
        <taxon>Salamandridae</taxon>
        <taxon>Pleurodelinae</taxon>
        <taxon>Pleurodeles</taxon>
    </lineage>
</organism>
<proteinExistence type="predicted"/>
<dbReference type="EMBL" id="JANPWB010000011">
    <property type="protein sequence ID" value="KAJ1128355.1"/>
    <property type="molecule type" value="Genomic_DNA"/>
</dbReference>
<evidence type="ECO:0000313" key="1">
    <source>
        <dbReference type="EMBL" id="KAJ1128355.1"/>
    </source>
</evidence>
<sequence>MELWQTLALEPLEEQTHEAGLSSTLWSNQASNGAAMADGAGNSNLLFINGGILFDDAEESSVEERR</sequence>
<reference evidence="1" key="1">
    <citation type="journal article" date="2022" name="bioRxiv">
        <title>Sequencing and chromosome-scale assembly of the giantPleurodeles waltlgenome.</title>
        <authorList>
            <person name="Brown T."/>
            <person name="Elewa A."/>
            <person name="Iarovenko S."/>
            <person name="Subramanian E."/>
            <person name="Araus A.J."/>
            <person name="Petzold A."/>
            <person name="Susuki M."/>
            <person name="Suzuki K.-i.T."/>
            <person name="Hayashi T."/>
            <person name="Toyoda A."/>
            <person name="Oliveira C."/>
            <person name="Osipova E."/>
            <person name="Leigh N.D."/>
            <person name="Simon A."/>
            <person name="Yun M.H."/>
        </authorList>
    </citation>
    <scope>NUCLEOTIDE SEQUENCE</scope>
    <source>
        <strain evidence="1">20211129_DDA</strain>
        <tissue evidence="1">Liver</tissue>
    </source>
</reference>
<keyword evidence="2" id="KW-1185">Reference proteome</keyword>
<protein>
    <submittedName>
        <fullName evidence="1">Uncharacterized protein</fullName>
    </submittedName>
</protein>
<dbReference type="Proteomes" id="UP001066276">
    <property type="component" value="Chromosome 7"/>
</dbReference>
<gene>
    <name evidence="1" type="ORF">NDU88_006734</name>
</gene>
<evidence type="ECO:0000313" key="2">
    <source>
        <dbReference type="Proteomes" id="UP001066276"/>
    </source>
</evidence>